<accession>A0A317KDG0</accession>
<proteinExistence type="predicted"/>
<dbReference type="EMBL" id="QGSV01000104">
    <property type="protein sequence ID" value="PWU50738.1"/>
    <property type="molecule type" value="Genomic_DNA"/>
</dbReference>
<organism evidence="1 2">
    <name type="scientific">Micromonospora globispora</name>
    <dbReference type="NCBI Taxonomy" id="1450148"/>
    <lineage>
        <taxon>Bacteria</taxon>
        <taxon>Bacillati</taxon>
        <taxon>Actinomycetota</taxon>
        <taxon>Actinomycetes</taxon>
        <taxon>Micromonosporales</taxon>
        <taxon>Micromonosporaceae</taxon>
        <taxon>Micromonospora</taxon>
    </lineage>
</organism>
<protein>
    <recommendedName>
        <fullName evidence="3">IS110 family transposase</fullName>
    </recommendedName>
</protein>
<dbReference type="AlphaFoldDB" id="A0A317KDG0"/>
<dbReference type="RefSeq" id="WP_109943728.1">
    <property type="nucleotide sequence ID" value="NZ_QGGF01000153.1"/>
</dbReference>
<evidence type="ECO:0000313" key="2">
    <source>
        <dbReference type="Proteomes" id="UP000245683"/>
    </source>
</evidence>
<keyword evidence="2" id="KW-1185">Reference proteome</keyword>
<dbReference type="OrthoDB" id="9815354at2"/>
<evidence type="ECO:0000313" key="1">
    <source>
        <dbReference type="EMBL" id="PWU50738.1"/>
    </source>
</evidence>
<name>A0A317KDG0_9ACTN</name>
<gene>
    <name evidence="1" type="ORF">DLJ46_06345</name>
</gene>
<comment type="caution">
    <text evidence="1">The sequence shown here is derived from an EMBL/GenBank/DDBJ whole genome shotgun (WGS) entry which is preliminary data.</text>
</comment>
<reference evidence="2" key="1">
    <citation type="submission" date="2018-05" db="EMBL/GenBank/DDBJ databases">
        <title>Micromonospora globispora sp. nov. and Micromonospora rugosa sp. nov., isolated from marine sediment.</title>
        <authorList>
            <person name="Carro L."/>
            <person name="Aysel V."/>
            <person name="Cetin D."/>
            <person name="Igual J.M."/>
            <person name="Klenk H.-P."/>
            <person name="Trujillo M.E."/>
            <person name="Sahin N."/>
        </authorList>
    </citation>
    <scope>NUCLEOTIDE SEQUENCE [LARGE SCALE GENOMIC DNA]</scope>
    <source>
        <strain evidence="2">S2904</strain>
    </source>
</reference>
<dbReference type="Proteomes" id="UP000245683">
    <property type="component" value="Unassembled WGS sequence"/>
</dbReference>
<evidence type="ECO:0008006" key="3">
    <source>
        <dbReference type="Google" id="ProtNLM"/>
    </source>
</evidence>
<sequence>MEEITEEPVQVVARMCAIDIGKAGLVACVRVPPRAVDLEDRGKGGQKVRFSRAAEATVTQRRGEVVMVEDDDEGAG</sequence>